<name>A0A6H1ZLM9_9ZZZZ</name>
<proteinExistence type="predicted"/>
<dbReference type="Pfam" id="PF25209">
    <property type="entry name" value="Phage_capsid_4"/>
    <property type="match status" value="1"/>
</dbReference>
<accession>A0A6H1ZLM9</accession>
<evidence type="ECO:0000313" key="1">
    <source>
        <dbReference type="EMBL" id="QJA48100.1"/>
    </source>
</evidence>
<dbReference type="AlphaFoldDB" id="A0A6H1ZLM9"/>
<dbReference type="EMBL" id="MT144071">
    <property type="protein sequence ID" value="QJA48100.1"/>
    <property type="molecule type" value="Genomic_DNA"/>
</dbReference>
<sequence length="286" mass="30726">MPNLVHTQFGQKRNIPGGSGRTIEFRRFGSLAAATTPLTEGTAPSATSMAVTSVTATVAQYGGFVQGSDLLELVAIDPVIQEYTEIMGEWAGDTIDQLIRNVMAAGTNVRYASTAGSRGGVGSGMILNSTEIRKAVRTLKAQNTRPFPGGNYVAVMHPNTEYDVMADSTILNSLYYAKERGVENPLFRGEINSWMGTSFVESTNAKIQASLGLSGQDVYNTLFMGRDAYGVTEIDGMTLKTYFKSKGSAGTADPLDQTWTLGWKTSLAGVILNNAWLCRVEHVVSP</sequence>
<gene>
    <name evidence="1" type="ORF">TM448A00834_0007</name>
</gene>
<dbReference type="NCBIfam" id="TIGR04387">
    <property type="entry name" value="capsid_maj_N4"/>
    <property type="match status" value="1"/>
</dbReference>
<organism evidence="1">
    <name type="scientific">viral metagenome</name>
    <dbReference type="NCBI Taxonomy" id="1070528"/>
    <lineage>
        <taxon>unclassified sequences</taxon>
        <taxon>metagenomes</taxon>
        <taxon>organismal metagenomes</taxon>
    </lineage>
</organism>
<protein>
    <submittedName>
        <fullName evidence="1">Putative capsid protein</fullName>
    </submittedName>
</protein>
<reference evidence="1" key="1">
    <citation type="submission" date="2020-03" db="EMBL/GenBank/DDBJ databases">
        <title>The deep terrestrial virosphere.</title>
        <authorList>
            <person name="Holmfeldt K."/>
            <person name="Nilsson E."/>
            <person name="Simone D."/>
            <person name="Lopez-Fernandez M."/>
            <person name="Wu X."/>
            <person name="de Brujin I."/>
            <person name="Lundin D."/>
            <person name="Andersson A."/>
            <person name="Bertilsson S."/>
            <person name="Dopson M."/>
        </authorList>
    </citation>
    <scope>NUCLEOTIDE SEQUENCE</scope>
    <source>
        <strain evidence="1">TM448A00834</strain>
    </source>
</reference>